<comment type="function">
    <text evidence="1">Required for ubiquinone (coenzyme Q) biosynthesis. Binds hydrophobic ubiquinone biosynthetic intermediates via its SCP2 domain and is essential for the stability of the Ubi complex. May constitute a docking platform where Ubi enzymes assemble and access their SCP2-bound polyprenyl substrates.</text>
</comment>
<evidence type="ECO:0000256" key="1">
    <source>
        <dbReference type="HAMAP-Rule" id="MF_02215"/>
    </source>
</evidence>
<keyword evidence="1" id="KW-0963">Cytoplasm</keyword>
<evidence type="ECO:0000313" key="5">
    <source>
        <dbReference type="Proteomes" id="UP001205560"/>
    </source>
</evidence>
<protein>
    <recommendedName>
        <fullName evidence="1">Ubiquinone biosynthesis accessory factor UbiJ</fullName>
    </recommendedName>
</protein>
<dbReference type="PANTHER" id="PTHR38693">
    <property type="entry name" value="UBIQUINONE BIOSYNTHESIS PROTEIN UBIJ"/>
    <property type="match status" value="1"/>
</dbReference>
<dbReference type="RefSeq" id="WP_258843941.1">
    <property type="nucleotide sequence ID" value="NZ_JANUGX010000002.1"/>
</dbReference>
<evidence type="ECO:0000259" key="3">
    <source>
        <dbReference type="Pfam" id="PF02036"/>
    </source>
</evidence>
<evidence type="ECO:0000256" key="2">
    <source>
        <dbReference type="SAM" id="MobiDB-lite"/>
    </source>
</evidence>
<dbReference type="PANTHER" id="PTHR38693:SF1">
    <property type="entry name" value="UBIQUINONE BIOSYNTHESIS ACCESSORY FACTOR UBIJ"/>
    <property type="match status" value="1"/>
</dbReference>
<feature type="domain" description="SCP2" evidence="3">
    <location>
        <begin position="13"/>
        <end position="103"/>
    </location>
</feature>
<proteinExistence type="inferred from homology"/>
<name>A0ABT2A1N8_9BURK</name>
<keyword evidence="1" id="KW-0831">Ubiquinone biosynthesis</keyword>
<dbReference type="HAMAP" id="MF_02215">
    <property type="entry name" value="UbiJ"/>
    <property type="match status" value="1"/>
</dbReference>
<gene>
    <name evidence="1" type="primary">ubiJ</name>
    <name evidence="4" type="ORF">NX782_02625</name>
</gene>
<reference evidence="4 5" key="1">
    <citation type="submission" date="2022-08" db="EMBL/GenBank/DDBJ databases">
        <title>Reclassification of Massilia species as members of the genera Telluria, Duganella, Pseudoduganella, Mokoshia gen. nov. and Zemynaea gen. nov. using orthogonal and non-orthogonal genome-based approaches.</title>
        <authorList>
            <person name="Bowman J.P."/>
        </authorList>
    </citation>
    <scope>NUCLEOTIDE SEQUENCE [LARGE SCALE GENOMIC DNA]</scope>
    <source>
        <strain evidence="4 5">LMG 28164</strain>
    </source>
</reference>
<dbReference type="Proteomes" id="UP001205560">
    <property type="component" value="Unassembled WGS sequence"/>
</dbReference>
<dbReference type="EMBL" id="JANUGX010000002">
    <property type="protein sequence ID" value="MCS0588096.1"/>
    <property type="molecule type" value="Genomic_DNA"/>
</dbReference>
<comment type="similarity">
    <text evidence="1">Belongs to the UbiJ family.</text>
</comment>
<evidence type="ECO:0000313" key="4">
    <source>
        <dbReference type="EMBL" id="MCS0588096.1"/>
    </source>
</evidence>
<keyword evidence="5" id="KW-1185">Reference proteome</keyword>
<organism evidence="4 5">
    <name type="scientific">Massilia norwichensis</name>
    <dbReference type="NCBI Taxonomy" id="1442366"/>
    <lineage>
        <taxon>Bacteria</taxon>
        <taxon>Pseudomonadati</taxon>
        <taxon>Pseudomonadota</taxon>
        <taxon>Betaproteobacteria</taxon>
        <taxon>Burkholderiales</taxon>
        <taxon>Oxalobacteraceae</taxon>
        <taxon>Telluria group</taxon>
        <taxon>Massilia</taxon>
    </lineage>
</organism>
<feature type="region of interest" description="Disordered" evidence="2">
    <location>
        <begin position="195"/>
        <end position="217"/>
    </location>
</feature>
<comment type="caution">
    <text evidence="4">The sequence shown here is derived from an EMBL/GenBank/DDBJ whole genome shotgun (WGS) entry which is preliminary data.</text>
</comment>
<comment type="pathway">
    <text evidence="1">Cofactor biosynthesis; ubiquinone biosynthesis.</text>
</comment>
<dbReference type="InterPro" id="IPR038989">
    <property type="entry name" value="UbiJ"/>
</dbReference>
<dbReference type="Pfam" id="PF02036">
    <property type="entry name" value="SCP2"/>
    <property type="match status" value="1"/>
</dbReference>
<accession>A0ABT2A1N8</accession>
<sequence length="217" mass="23991">MSSTPSFLSVATINHLLAQEAWARDTLMRRAGKVACIDMGHLRLCMRVAKDGMLEAAGADDVPDVTIHVKPGDLPLILQNRDRAFSYVRIEGDAEFANTISQLSKGLRWDAEHDLERFLGPIAATRLVGGARAAVSHATGAGRRLAENVAEFLLEERRVLIRPEAVDAFADDVNRLRDDVERTAKRIAKLEQKLEQRLAQRSATPVPRLPHDPQSDS</sequence>
<comment type="subcellular location">
    <subcellularLocation>
        <location evidence="1">Cytoplasm</location>
    </subcellularLocation>
</comment>
<dbReference type="InterPro" id="IPR003033">
    <property type="entry name" value="SCP2_sterol-bd_dom"/>
</dbReference>